<evidence type="ECO:0000313" key="1">
    <source>
        <dbReference type="EMBL" id="MPM88139.1"/>
    </source>
</evidence>
<organism evidence="1">
    <name type="scientific">bioreactor metagenome</name>
    <dbReference type="NCBI Taxonomy" id="1076179"/>
    <lineage>
        <taxon>unclassified sequences</taxon>
        <taxon>metagenomes</taxon>
        <taxon>ecological metagenomes</taxon>
    </lineage>
</organism>
<proteinExistence type="predicted"/>
<dbReference type="AlphaFoldDB" id="A0A645DFT8"/>
<dbReference type="EMBL" id="VSSQ01035816">
    <property type="protein sequence ID" value="MPM88139.1"/>
    <property type="molecule type" value="Genomic_DNA"/>
</dbReference>
<name>A0A645DFT8_9ZZZZ</name>
<reference evidence="1" key="1">
    <citation type="submission" date="2019-08" db="EMBL/GenBank/DDBJ databases">
        <authorList>
            <person name="Kucharzyk K."/>
            <person name="Murdoch R.W."/>
            <person name="Higgins S."/>
            <person name="Loffler F."/>
        </authorList>
    </citation>
    <scope>NUCLEOTIDE SEQUENCE</scope>
</reference>
<protein>
    <submittedName>
        <fullName evidence="1">Uncharacterized protein</fullName>
    </submittedName>
</protein>
<accession>A0A645DFT8</accession>
<gene>
    <name evidence="1" type="ORF">SDC9_135240</name>
</gene>
<comment type="caution">
    <text evidence="1">The sequence shown here is derived from an EMBL/GenBank/DDBJ whole genome shotgun (WGS) entry which is preliminary data.</text>
</comment>
<sequence length="291" mass="31900">MPLLVILRSVGTKDLGLESGKTKSENQHRDPSGGEAALRMTALFVILSAAVCHPEAGTIAEGSRPCLCLSSRANAIAQHPRRGVILTLPLLVILRSAATKDLGLESGPNHKRDPSAMEPPSGFLSKIKPERGQEGCGCAGTSPGIIRGRCMPTSKKVFYLVVLSYNQHIKFVQICLKKRKSMAFGRKVTIFLSDGAPSGIRHVEIANWSGQAIACPRSRLNELRDWVEAQRPGVYFFWRSKLPKRTIGTVTDSLPNLCFGFRTELEILKSQNVTSRWGGDADILTERIPRE</sequence>